<dbReference type="AlphaFoldDB" id="A0A251SUI2"/>
<accession>A0A251SUI2</accession>
<sequence>MSTVVPLDYSLRSYLEVIFLDPMMKIKVQGSLAYKRVGSMIHNGENSHGLVGVIDVTDVMLHTSTIAPYPPSHHLTVAQPPPSHHFRIIEETSLSPNLV</sequence>
<dbReference type="EMBL" id="CM007902">
    <property type="protein sequence ID" value="OTG02364.1"/>
    <property type="molecule type" value="Genomic_DNA"/>
</dbReference>
<evidence type="ECO:0000313" key="1">
    <source>
        <dbReference type="EMBL" id="OTG02364.1"/>
    </source>
</evidence>
<gene>
    <name evidence="1" type="ORF">HannXRQ_Chr13g0412231</name>
</gene>
<name>A0A251SUI2_HELAN</name>
<proteinExistence type="predicted"/>
<evidence type="ECO:0000313" key="2">
    <source>
        <dbReference type="Proteomes" id="UP000215914"/>
    </source>
</evidence>
<protein>
    <submittedName>
        <fullName evidence="1">Uncharacterized protein</fullName>
    </submittedName>
</protein>
<keyword evidence="2" id="KW-1185">Reference proteome</keyword>
<reference evidence="2" key="1">
    <citation type="journal article" date="2017" name="Nature">
        <title>The sunflower genome provides insights into oil metabolism, flowering and Asterid evolution.</title>
        <authorList>
            <person name="Badouin H."/>
            <person name="Gouzy J."/>
            <person name="Grassa C.J."/>
            <person name="Murat F."/>
            <person name="Staton S.E."/>
            <person name="Cottret L."/>
            <person name="Lelandais-Briere C."/>
            <person name="Owens G.L."/>
            <person name="Carrere S."/>
            <person name="Mayjonade B."/>
            <person name="Legrand L."/>
            <person name="Gill N."/>
            <person name="Kane N.C."/>
            <person name="Bowers J.E."/>
            <person name="Hubner S."/>
            <person name="Bellec A."/>
            <person name="Berard A."/>
            <person name="Berges H."/>
            <person name="Blanchet N."/>
            <person name="Boniface M.C."/>
            <person name="Brunel D."/>
            <person name="Catrice O."/>
            <person name="Chaidir N."/>
            <person name="Claudel C."/>
            <person name="Donnadieu C."/>
            <person name="Faraut T."/>
            <person name="Fievet G."/>
            <person name="Helmstetter N."/>
            <person name="King M."/>
            <person name="Knapp S.J."/>
            <person name="Lai Z."/>
            <person name="Le Paslier M.C."/>
            <person name="Lippi Y."/>
            <person name="Lorenzon L."/>
            <person name="Mandel J.R."/>
            <person name="Marage G."/>
            <person name="Marchand G."/>
            <person name="Marquand E."/>
            <person name="Bret-Mestries E."/>
            <person name="Morien E."/>
            <person name="Nambeesan S."/>
            <person name="Nguyen T."/>
            <person name="Pegot-Espagnet P."/>
            <person name="Pouilly N."/>
            <person name="Raftis F."/>
            <person name="Sallet E."/>
            <person name="Schiex T."/>
            <person name="Thomas J."/>
            <person name="Vandecasteele C."/>
            <person name="Vares D."/>
            <person name="Vear F."/>
            <person name="Vautrin S."/>
            <person name="Crespi M."/>
            <person name="Mangin B."/>
            <person name="Burke J.M."/>
            <person name="Salse J."/>
            <person name="Munos S."/>
            <person name="Vincourt P."/>
            <person name="Rieseberg L.H."/>
            <person name="Langlade N.B."/>
        </authorList>
    </citation>
    <scope>NUCLEOTIDE SEQUENCE [LARGE SCALE GENOMIC DNA]</scope>
    <source>
        <strain evidence="2">cv. SF193</strain>
    </source>
</reference>
<dbReference type="InParanoid" id="A0A251SUI2"/>
<dbReference type="Proteomes" id="UP000215914">
    <property type="component" value="Chromosome 13"/>
</dbReference>
<organism evidence="1 2">
    <name type="scientific">Helianthus annuus</name>
    <name type="common">Common sunflower</name>
    <dbReference type="NCBI Taxonomy" id="4232"/>
    <lineage>
        <taxon>Eukaryota</taxon>
        <taxon>Viridiplantae</taxon>
        <taxon>Streptophyta</taxon>
        <taxon>Embryophyta</taxon>
        <taxon>Tracheophyta</taxon>
        <taxon>Spermatophyta</taxon>
        <taxon>Magnoliopsida</taxon>
        <taxon>eudicotyledons</taxon>
        <taxon>Gunneridae</taxon>
        <taxon>Pentapetalae</taxon>
        <taxon>asterids</taxon>
        <taxon>campanulids</taxon>
        <taxon>Asterales</taxon>
        <taxon>Asteraceae</taxon>
        <taxon>Asteroideae</taxon>
        <taxon>Heliantheae alliance</taxon>
        <taxon>Heliantheae</taxon>
        <taxon>Helianthus</taxon>
    </lineage>
</organism>